<name>A0A438EPF9_VITVI</name>
<evidence type="ECO:0000313" key="11">
    <source>
        <dbReference type="EMBL" id="RVW49498.1"/>
    </source>
</evidence>
<dbReference type="AlphaFoldDB" id="A0A438EPF9"/>
<evidence type="ECO:0000256" key="4">
    <source>
        <dbReference type="ARBA" id="ARBA00022475"/>
    </source>
</evidence>
<dbReference type="Proteomes" id="UP000288805">
    <property type="component" value="Unassembled WGS sequence"/>
</dbReference>
<evidence type="ECO:0000313" key="12">
    <source>
        <dbReference type="Proteomes" id="UP000288805"/>
    </source>
</evidence>
<evidence type="ECO:0000256" key="6">
    <source>
        <dbReference type="ARBA" id="ARBA00022989"/>
    </source>
</evidence>
<sequence length="186" mass="20394">MRSPQSLRNGETPSPHPRIPPHHFHSTVSAQKLRRFNTVILVFRLASFCFSSLPSFSCSPTPAAPILPIGTILTLSVALYSLFEMGASVWEISKGATVFPEILQVWFDFSHDQVFAYLLLSADAAGTALARTLKRTETCTDDNAFCVQSDIAIALGYGGFLFLGFSSLLSGFRVVCFIINGSRFHI</sequence>
<feature type="domain" description="Casparian strip membrane protein" evidence="10">
    <location>
        <begin position="77"/>
        <end position="161"/>
    </location>
</feature>
<gene>
    <name evidence="11" type="primary">POPTRDRAFT_822486_1</name>
    <name evidence="11" type="ORF">CK203_092793</name>
</gene>
<dbReference type="InterPro" id="IPR006702">
    <property type="entry name" value="CASP_dom"/>
</dbReference>
<dbReference type="PANTHER" id="PTHR33573:SF56">
    <property type="entry name" value="CASP-LIKE PROTEIN 4C1"/>
    <property type="match status" value="1"/>
</dbReference>
<evidence type="ECO:0000256" key="8">
    <source>
        <dbReference type="RuleBase" id="RU361233"/>
    </source>
</evidence>
<feature type="region of interest" description="Disordered" evidence="9">
    <location>
        <begin position="1"/>
        <end position="23"/>
    </location>
</feature>
<feature type="compositionally biased region" description="Polar residues" evidence="9">
    <location>
        <begin position="1"/>
        <end position="12"/>
    </location>
</feature>
<evidence type="ECO:0000256" key="5">
    <source>
        <dbReference type="ARBA" id="ARBA00022692"/>
    </source>
</evidence>
<organism evidence="11 12">
    <name type="scientific">Vitis vinifera</name>
    <name type="common">Grape</name>
    <dbReference type="NCBI Taxonomy" id="29760"/>
    <lineage>
        <taxon>Eukaryota</taxon>
        <taxon>Viridiplantae</taxon>
        <taxon>Streptophyta</taxon>
        <taxon>Embryophyta</taxon>
        <taxon>Tracheophyta</taxon>
        <taxon>Spermatophyta</taxon>
        <taxon>Magnoliopsida</taxon>
        <taxon>eudicotyledons</taxon>
        <taxon>Gunneridae</taxon>
        <taxon>Pentapetalae</taxon>
        <taxon>rosids</taxon>
        <taxon>Vitales</taxon>
        <taxon>Vitaceae</taxon>
        <taxon>Viteae</taxon>
        <taxon>Vitis</taxon>
    </lineage>
</organism>
<comment type="subcellular location">
    <subcellularLocation>
        <location evidence="1 8">Cell membrane</location>
        <topology evidence="1 8">Multi-pass membrane protein</topology>
    </subcellularLocation>
</comment>
<keyword evidence="4 8" id="KW-1003">Cell membrane</keyword>
<comment type="caution">
    <text evidence="8">Lacks conserved residue(s) required for the propagation of feature annotation.</text>
</comment>
<evidence type="ECO:0000256" key="7">
    <source>
        <dbReference type="ARBA" id="ARBA00023136"/>
    </source>
</evidence>
<keyword evidence="7 8" id="KW-0472">Membrane</keyword>
<keyword evidence="5 8" id="KW-0812">Transmembrane</keyword>
<feature type="transmembrane region" description="Helical" evidence="8">
    <location>
        <begin position="36"/>
        <end position="57"/>
    </location>
</feature>
<dbReference type="Pfam" id="PF04535">
    <property type="entry name" value="CASP_dom"/>
    <property type="match status" value="1"/>
</dbReference>
<evidence type="ECO:0000256" key="9">
    <source>
        <dbReference type="SAM" id="MobiDB-lite"/>
    </source>
</evidence>
<feature type="transmembrane region" description="Helical" evidence="8">
    <location>
        <begin position="63"/>
        <end position="83"/>
    </location>
</feature>
<protein>
    <recommendedName>
        <fullName evidence="8">CASP-like protein</fullName>
    </recommendedName>
</protein>
<comment type="subunit">
    <text evidence="3 8">Homodimer and heterodimers.</text>
</comment>
<comment type="similarity">
    <text evidence="2 8">Belongs to the Casparian strip membrane proteins (CASP) family.</text>
</comment>
<dbReference type="PANTHER" id="PTHR33573">
    <property type="entry name" value="CASP-LIKE PROTEIN 4A4"/>
    <property type="match status" value="1"/>
</dbReference>
<feature type="transmembrane region" description="Helical" evidence="8">
    <location>
        <begin position="153"/>
        <end position="179"/>
    </location>
</feature>
<reference evidence="11 12" key="1">
    <citation type="journal article" date="2018" name="PLoS Genet.">
        <title>Population sequencing reveals clonal diversity and ancestral inbreeding in the grapevine cultivar Chardonnay.</title>
        <authorList>
            <person name="Roach M.J."/>
            <person name="Johnson D.L."/>
            <person name="Bohlmann J."/>
            <person name="van Vuuren H.J."/>
            <person name="Jones S.J."/>
            <person name="Pretorius I.S."/>
            <person name="Schmidt S.A."/>
            <person name="Borneman A.R."/>
        </authorList>
    </citation>
    <scope>NUCLEOTIDE SEQUENCE [LARGE SCALE GENOMIC DNA]</scope>
    <source>
        <strain evidence="12">cv. Chardonnay</strain>
        <tissue evidence="11">Leaf</tissue>
    </source>
</reference>
<evidence type="ECO:0000256" key="1">
    <source>
        <dbReference type="ARBA" id="ARBA00004651"/>
    </source>
</evidence>
<dbReference type="EMBL" id="QGNW01001225">
    <property type="protein sequence ID" value="RVW49498.1"/>
    <property type="molecule type" value="Genomic_DNA"/>
</dbReference>
<evidence type="ECO:0000256" key="3">
    <source>
        <dbReference type="ARBA" id="ARBA00011489"/>
    </source>
</evidence>
<keyword evidence="6 8" id="KW-1133">Transmembrane helix</keyword>
<evidence type="ECO:0000256" key="2">
    <source>
        <dbReference type="ARBA" id="ARBA00007651"/>
    </source>
</evidence>
<proteinExistence type="inferred from homology"/>
<dbReference type="GO" id="GO:0005886">
    <property type="term" value="C:plasma membrane"/>
    <property type="evidence" value="ECO:0007669"/>
    <property type="project" value="UniProtKB-SubCell"/>
</dbReference>
<evidence type="ECO:0000259" key="10">
    <source>
        <dbReference type="Pfam" id="PF04535"/>
    </source>
</evidence>
<comment type="caution">
    <text evidence="11">The sequence shown here is derived from an EMBL/GenBank/DDBJ whole genome shotgun (WGS) entry which is preliminary data.</text>
</comment>
<accession>A0A438EPF9</accession>